<dbReference type="Proteomes" id="UP000192266">
    <property type="component" value="Unassembled WGS sequence"/>
</dbReference>
<evidence type="ECO:0000313" key="3">
    <source>
        <dbReference type="Proteomes" id="UP000192266"/>
    </source>
</evidence>
<keyword evidence="1" id="KW-0812">Transmembrane</keyword>
<protein>
    <submittedName>
        <fullName evidence="2">Uncharacterized protein</fullName>
    </submittedName>
</protein>
<dbReference type="EMBL" id="FWWW01000082">
    <property type="protein sequence ID" value="SMB98432.1"/>
    <property type="molecule type" value="Genomic_DNA"/>
</dbReference>
<evidence type="ECO:0000256" key="1">
    <source>
        <dbReference type="SAM" id="Phobius"/>
    </source>
</evidence>
<evidence type="ECO:0000313" key="2">
    <source>
        <dbReference type="EMBL" id="SMB98432.1"/>
    </source>
</evidence>
<feature type="transmembrane region" description="Helical" evidence="1">
    <location>
        <begin position="6"/>
        <end position="30"/>
    </location>
</feature>
<sequence>MLDSFTLYYISSLMLIAKFTVLLLSAGFMLSCSDQHQGTATSSQAIIDTTATKLLIASEIADTKVSATQEESTCYEGIARAKADTKEGIIGYYFWGIAVPVYADTLEKKYGMLIRQEGCIVYDGKVESWTCYNQVMDSAILAKYHVDLIEQEDQKSRQWIRALLSKQKRGAD</sequence>
<accession>A0A1W1VYG5</accession>
<name>A0A1W1VYG5_9BACT</name>
<organism evidence="2 3">
    <name type="scientific">Hymenobacter roseosalivarius DSM 11622</name>
    <dbReference type="NCBI Taxonomy" id="645990"/>
    <lineage>
        <taxon>Bacteria</taxon>
        <taxon>Pseudomonadati</taxon>
        <taxon>Bacteroidota</taxon>
        <taxon>Cytophagia</taxon>
        <taxon>Cytophagales</taxon>
        <taxon>Hymenobacteraceae</taxon>
        <taxon>Hymenobacter</taxon>
    </lineage>
</organism>
<keyword evidence="3" id="KW-1185">Reference proteome</keyword>
<gene>
    <name evidence="2" type="ORF">SAMN00120144_1105</name>
</gene>
<reference evidence="2 3" key="1">
    <citation type="submission" date="2017-04" db="EMBL/GenBank/DDBJ databases">
        <authorList>
            <person name="Afonso C.L."/>
            <person name="Miller P.J."/>
            <person name="Scott M.A."/>
            <person name="Spackman E."/>
            <person name="Goraichik I."/>
            <person name="Dimitrov K.M."/>
            <person name="Suarez D.L."/>
            <person name="Swayne D.E."/>
        </authorList>
    </citation>
    <scope>NUCLEOTIDE SEQUENCE [LARGE SCALE GENOMIC DNA]</scope>
    <source>
        <strain evidence="2 3">DSM 11622</strain>
    </source>
</reference>
<keyword evidence="1" id="KW-1133">Transmembrane helix</keyword>
<keyword evidence="1" id="KW-0472">Membrane</keyword>
<dbReference type="AlphaFoldDB" id="A0A1W1VYG5"/>
<proteinExistence type="predicted"/>